<organism evidence="1 2">
    <name type="scientific">Halorubrum distributum JCM 13916</name>
    <dbReference type="NCBI Taxonomy" id="1230455"/>
    <lineage>
        <taxon>Archaea</taxon>
        <taxon>Methanobacteriati</taxon>
        <taxon>Methanobacteriota</taxon>
        <taxon>Stenosarchaea group</taxon>
        <taxon>Halobacteria</taxon>
        <taxon>Halobacteriales</taxon>
        <taxon>Haloferacaceae</taxon>
        <taxon>Halorubrum</taxon>
        <taxon>Halorubrum distributum group</taxon>
    </lineage>
</organism>
<protein>
    <submittedName>
        <fullName evidence="1">Type I phosphodiesterase/nucleotide pyrophosphatase</fullName>
    </submittedName>
</protein>
<dbReference type="STRING" id="1230455.C462_08095"/>
<gene>
    <name evidence="1" type="ORF">C462_08095</name>
</gene>
<name>M0PQE2_9EURY</name>
<accession>M0PQE2</accession>
<sequence length="414" mass="46970">MGVFWWESLDIASKESFTPSSRSFSHPELWDILNDAGVTTGVVGMPLTYPPKEVDGFMISGGPGAPDHDFTYPEDVEDELKSKFDYTPRPTFPADSEGDNEEEFAEKSIEQVDLDFKVAKHLYEKYDVDFLQVCSFEINAPLQHQFYDGEPTKKAWKIIDNHLGDLADEFEYVVIHSDHGTSEMDQQFFINSWLAQEGYLTRDRSFFERLADYGITRDRLLGVLDTLRLREPLSNVQTLRNLGRRIPDSRGLFGEREGSAIFDKVLWGETDAVGLAQGPLYLNTDKLNEQEYETTRNKLVEEIESIVDEKRDAPPIQQVFKKEEVYHGEYMDKAPDLVALDAPEYHNKGGIGKKELFRKSDWRGNNARQGLHVISGPGVDSARVDAEIYDVAPTILSLFDLDPPSNLDGTPVLD</sequence>
<dbReference type="Gene3D" id="3.40.720.10">
    <property type="entry name" value="Alkaline Phosphatase, subunit A"/>
    <property type="match status" value="2"/>
</dbReference>
<proteinExistence type="predicted"/>
<comment type="caution">
    <text evidence="1">The sequence shown here is derived from an EMBL/GenBank/DDBJ whole genome shotgun (WGS) entry which is preliminary data.</text>
</comment>
<reference evidence="1 2" key="1">
    <citation type="journal article" date="2014" name="PLoS Genet.">
        <title>Phylogenetically driven sequencing of extremely halophilic archaea reveals strategies for static and dynamic osmo-response.</title>
        <authorList>
            <person name="Becker E.A."/>
            <person name="Seitzer P.M."/>
            <person name="Tritt A."/>
            <person name="Larsen D."/>
            <person name="Krusor M."/>
            <person name="Yao A.I."/>
            <person name="Wu D."/>
            <person name="Madern D."/>
            <person name="Eisen J.A."/>
            <person name="Darling A.E."/>
            <person name="Facciotti M.T."/>
        </authorList>
    </citation>
    <scope>NUCLEOTIDE SEQUENCE [LARGE SCALE GENOMIC DNA]</scope>
    <source>
        <strain evidence="1 2">JCM 13916</strain>
    </source>
</reference>
<dbReference type="Pfam" id="PF01663">
    <property type="entry name" value="Phosphodiest"/>
    <property type="match status" value="1"/>
</dbReference>
<evidence type="ECO:0000313" key="1">
    <source>
        <dbReference type="EMBL" id="EMA71065.1"/>
    </source>
</evidence>
<dbReference type="InterPro" id="IPR002591">
    <property type="entry name" value="Phosphodiest/P_Trfase"/>
</dbReference>
<evidence type="ECO:0000313" key="2">
    <source>
        <dbReference type="Proteomes" id="UP000011528"/>
    </source>
</evidence>
<dbReference type="PATRIC" id="fig|1230455.3.peg.1553"/>
<dbReference type="SUPFAM" id="SSF53649">
    <property type="entry name" value="Alkaline phosphatase-like"/>
    <property type="match status" value="1"/>
</dbReference>
<dbReference type="InterPro" id="IPR017850">
    <property type="entry name" value="Alkaline_phosphatase_core_sf"/>
</dbReference>
<dbReference type="Proteomes" id="UP000011528">
    <property type="component" value="Unassembled WGS sequence"/>
</dbReference>
<dbReference type="AlphaFoldDB" id="M0PQE2"/>
<dbReference type="EMBL" id="AOJJ01000057">
    <property type="protein sequence ID" value="EMA71065.1"/>
    <property type="molecule type" value="Genomic_DNA"/>
</dbReference>